<reference evidence="6" key="3">
    <citation type="submission" date="2017-10" db="EMBL/GenBank/DDBJ databases">
        <authorList>
            <person name="Banno H."/>
            <person name="Chua N.-H."/>
        </authorList>
    </citation>
    <scope>NUCLEOTIDE SEQUENCE [LARGE SCALE GENOMIC DNA]</scope>
    <source>
        <strain evidence="6">Kuenenia_mbr1_ru-nijmegen</strain>
    </source>
</reference>
<organism evidence="4">
    <name type="scientific">Kuenenia stuttgartiensis</name>
    <dbReference type="NCBI Taxonomy" id="174633"/>
    <lineage>
        <taxon>Bacteria</taxon>
        <taxon>Pseudomonadati</taxon>
        <taxon>Planctomycetota</taxon>
        <taxon>Candidatus Brocadiia</taxon>
        <taxon>Candidatus Brocadiales</taxon>
        <taxon>Candidatus Brocadiaceae</taxon>
        <taxon>Candidatus Kuenenia</taxon>
    </lineage>
</organism>
<dbReference type="Pfam" id="PF00072">
    <property type="entry name" value="Response_reg"/>
    <property type="match status" value="1"/>
</dbReference>
<reference evidence="7" key="4">
    <citation type="submission" date="2017-10" db="EMBL/GenBank/DDBJ databases">
        <authorList>
            <person name="Frank J."/>
        </authorList>
    </citation>
    <scope>NUCLEOTIDE SEQUENCE [LARGE SCALE GENOMIC DNA]</scope>
</reference>
<evidence type="ECO:0000313" key="6">
    <source>
        <dbReference type="EMBL" id="SOH05773.1"/>
    </source>
</evidence>
<evidence type="ECO:0000313" key="8">
    <source>
        <dbReference type="Proteomes" id="UP000501926"/>
    </source>
</evidence>
<accession>Q1Q659</accession>
<dbReference type="InterPro" id="IPR011006">
    <property type="entry name" value="CheY-like_superfamily"/>
</dbReference>
<dbReference type="PROSITE" id="PS50110">
    <property type="entry name" value="RESPONSE_REGULATORY"/>
    <property type="match status" value="1"/>
</dbReference>
<name>Q1Q659_KUEST</name>
<dbReference type="PANTHER" id="PTHR44591">
    <property type="entry name" value="STRESS RESPONSE REGULATOR PROTEIN 1"/>
    <property type="match status" value="1"/>
</dbReference>
<reference evidence="4" key="2">
    <citation type="submission" date="2006-01" db="EMBL/GenBank/DDBJ databases">
        <authorList>
            <person name="Genoscope"/>
        </authorList>
    </citation>
    <scope>NUCLEOTIDE SEQUENCE</scope>
</reference>
<dbReference type="AlphaFoldDB" id="Q1Q659"/>
<dbReference type="PANTHER" id="PTHR44591:SF3">
    <property type="entry name" value="RESPONSE REGULATORY DOMAIN-CONTAINING PROTEIN"/>
    <property type="match status" value="1"/>
</dbReference>
<feature type="modified residue" description="4-aspartylphosphate" evidence="2">
    <location>
        <position position="54"/>
    </location>
</feature>
<dbReference type="GO" id="GO:0016740">
    <property type="term" value="F:transferase activity"/>
    <property type="evidence" value="ECO:0007669"/>
    <property type="project" value="UniProtKB-KW"/>
</dbReference>
<dbReference type="OrthoDB" id="9788090at2"/>
<dbReference type="EC" id="2.7.-.-" evidence="4 5"/>
<dbReference type="Proteomes" id="UP000221734">
    <property type="component" value="Chromosome Kuenenia_stuttgartiensis_MBR1"/>
</dbReference>
<dbReference type="EMBL" id="CP049055">
    <property type="protein sequence ID" value="QII13151.1"/>
    <property type="molecule type" value="Genomic_DNA"/>
</dbReference>
<dbReference type="SMART" id="SM00448">
    <property type="entry name" value="REC"/>
    <property type="match status" value="1"/>
</dbReference>
<reference evidence="5 8" key="5">
    <citation type="submission" date="2020-02" db="EMBL/GenBank/DDBJ databases">
        <title>Newly sequenced genome of strain CSTR1 showed variability in Candidatus Kuenenia stuttgartiensis genomes.</title>
        <authorList>
            <person name="Ding C."/>
            <person name="Adrian L."/>
        </authorList>
    </citation>
    <scope>NUCLEOTIDE SEQUENCE [LARGE SCALE GENOMIC DNA]</scope>
    <source>
        <strain evidence="5 8">CSTR1</strain>
    </source>
</reference>
<evidence type="ECO:0000313" key="5">
    <source>
        <dbReference type="EMBL" id="QII13151.1"/>
    </source>
</evidence>
<dbReference type="EMBL" id="CT573071">
    <property type="protein sequence ID" value="CAJ73049.1"/>
    <property type="molecule type" value="Genomic_DNA"/>
</dbReference>
<dbReference type="InterPro" id="IPR050595">
    <property type="entry name" value="Bact_response_regulator"/>
</dbReference>
<dbReference type="RefSeq" id="WP_099326310.1">
    <property type="nucleotide sequence ID" value="NZ_CP049055.1"/>
</dbReference>
<keyword evidence="7" id="KW-1185">Reference proteome</keyword>
<gene>
    <name evidence="4" type="primary">spo0F</name>
    <name evidence="5" type="ORF">KsCSTR_37720</name>
    <name evidence="6" type="ORF">KSMBR1_3296</name>
    <name evidence="4" type="ORF">kuste2304</name>
</gene>
<dbReference type="Gene3D" id="3.40.50.2300">
    <property type="match status" value="1"/>
</dbReference>
<keyword evidence="4" id="KW-0808">Transferase</keyword>
<sequence>MLSKRILIVDDEEGYRKVLSNSLTDLGFETTVAANGMDALEEMKKKNYAVILLDMKMPGIDGIELLERIRKEQLFSSIVIITAYTYEDIAREAICKGAKKVIRKPFSMDEIKSCLNELMKPEEAGKFNMEEVKHEEII</sequence>
<protein>
    <submittedName>
        <fullName evidence="5">Putative response regulator</fullName>
    </submittedName>
    <submittedName>
        <fullName evidence="4">Similar to response regulator</fullName>
        <ecNumber evidence="4 5">2.7.-.-</ecNumber>
    </submittedName>
</protein>
<evidence type="ECO:0000256" key="2">
    <source>
        <dbReference type="PROSITE-ProRule" id="PRU00169"/>
    </source>
</evidence>
<feature type="domain" description="Response regulatory" evidence="3">
    <location>
        <begin position="5"/>
        <end position="119"/>
    </location>
</feature>
<evidence type="ECO:0000259" key="3">
    <source>
        <dbReference type="PROSITE" id="PS50110"/>
    </source>
</evidence>
<proteinExistence type="predicted"/>
<dbReference type="KEGG" id="kst:KSMBR1_3296"/>
<dbReference type="GO" id="GO:0000160">
    <property type="term" value="P:phosphorelay signal transduction system"/>
    <property type="evidence" value="ECO:0007669"/>
    <property type="project" value="InterPro"/>
</dbReference>
<reference evidence="4" key="1">
    <citation type="journal article" date="2006" name="Nature">
        <title>Deciphering the evolution and metabolism of an anammox bacterium from a community genome.</title>
        <authorList>
            <person name="Strous M."/>
            <person name="Pelletier E."/>
            <person name="Mangenot S."/>
            <person name="Rattei T."/>
            <person name="Lehner A."/>
            <person name="Taylor M.W."/>
            <person name="Horn M."/>
            <person name="Daims H."/>
            <person name="Bartol-Mavel D."/>
            <person name="Wincker P."/>
            <person name="Barbe V."/>
            <person name="Fonknechten N."/>
            <person name="Vallenet D."/>
            <person name="Segurens B."/>
            <person name="Schenowitz-Truong C."/>
            <person name="Medigue C."/>
            <person name="Collingro A."/>
            <person name="Snel B."/>
            <person name="Dutilh B.E."/>
            <person name="OpDenCamp H.J.M."/>
            <person name="vanDerDrift C."/>
            <person name="Cirpus I."/>
            <person name="vanDePas-Schoonen K.T."/>
            <person name="Harhangi H.R."/>
            <person name="vanNiftrik L."/>
            <person name="Schmid M."/>
            <person name="Keltjens J."/>
            <person name="vanDeVossenberg J."/>
            <person name="Kartal B."/>
            <person name="Meier H."/>
            <person name="Frishman D."/>
            <person name="Huynen M.A."/>
            <person name="Mewes H."/>
            <person name="Weissenbach J."/>
            <person name="Jetten M.S.M."/>
            <person name="Wagner M."/>
            <person name="LePaslier D."/>
        </authorList>
    </citation>
    <scope>NUCLEOTIDE SEQUENCE</scope>
</reference>
<evidence type="ECO:0000313" key="7">
    <source>
        <dbReference type="Proteomes" id="UP000221734"/>
    </source>
</evidence>
<evidence type="ECO:0000256" key="1">
    <source>
        <dbReference type="ARBA" id="ARBA00022553"/>
    </source>
</evidence>
<dbReference type="SUPFAM" id="SSF52172">
    <property type="entry name" value="CheY-like"/>
    <property type="match status" value="1"/>
</dbReference>
<dbReference type="Proteomes" id="UP000501926">
    <property type="component" value="Chromosome"/>
</dbReference>
<evidence type="ECO:0000313" key="4">
    <source>
        <dbReference type="EMBL" id="CAJ73049.1"/>
    </source>
</evidence>
<keyword evidence="1 2" id="KW-0597">Phosphoprotein</keyword>
<dbReference type="InterPro" id="IPR001789">
    <property type="entry name" value="Sig_transdc_resp-reg_receiver"/>
</dbReference>
<dbReference type="EMBL" id="LT934425">
    <property type="protein sequence ID" value="SOH05773.1"/>
    <property type="molecule type" value="Genomic_DNA"/>
</dbReference>